<sequence>MYEHVGPHAKWFSNLVGELLRTSIPMHHNSWKRVPATAKAHIDNQLHELASQATTSGSQEASEGESRGIQDGSGASGGSAGEGSGPGEGSGGTQE</sequence>
<feature type="compositionally biased region" description="Gly residues" evidence="1">
    <location>
        <begin position="74"/>
        <end position="95"/>
    </location>
</feature>
<accession>A0A2U1NB33</accession>
<organism evidence="2 3">
    <name type="scientific">Artemisia annua</name>
    <name type="common">Sweet wormwood</name>
    <dbReference type="NCBI Taxonomy" id="35608"/>
    <lineage>
        <taxon>Eukaryota</taxon>
        <taxon>Viridiplantae</taxon>
        <taxon>Streptophyta</taxon>
        <taxon>Embryophyta</taxon>
        <taxon>Tracheophyta</taxon>
        <taxon>Spermatophyta</taxon>
        <taxon>Magnoliopsida</taxon>
        <taxon>eudicotyledons</taxon>
        <taxon>Gunneridae</taxon>
        <taxon>Pentapetalae</taxon>
        <taxon>asterids</taxon>
        <taxon>campanulids</taxon>
        <taxon>Asterales</taxon>
        <taxon>Asteraceae</taxon>
        <taxon>Asteroideae</taxon>
        <taxon>Anthemideae</taxon>
        <taxon>Artemisiinae</taxon>
        <taxon>Artemisia</taxon>
    </lineage>
</organism>
<evidence type="ECO:0000256" key="1">
    <source>
        <dbReference type="SAM" id="MobiDB-lite"/>
    </source>
</evidence>
<dbReference type="AlphaFoldDB" id="A0A2U1NB33"/>
<protein>
    <submittedName>
        <fullName evidence="2">Uncharacterized protein</fullName>
    </submittedName>
</protein>
<comment type="caution">
    <text evidence="2">The sequence shown here is derived from an EMBL/GenBank/DDBJ whole genome shotgun (WGS) entry which is preliminary data.</text>
</comment>
<dbReference type="EMBL" id="PKPP01003193">
    <property type="protein sequence ID" value="PWA70724.1"/>
    <property type="molecule type" value="Genomic_DNA"/>
</dbReference>
<feature type="compositionally biased region" description="Polar residues" evidence="1">
    <location>
        <begin position="51"/>
        <end position="61"/>
    </location>
</feature>
<evidence type="ECO:0000313" key="3">
    <source>
        <dbReference type="Proteomes" id="UP000245207"/>
    </source>
</evidence>
<proteinExistence type="predicted"/>
<reference evidence="2 3" key="1">
    <citation type="journal article" date="2018" name="Mol. Plant">
        <title>The genome of Artemisia annua provides insight into the evolution of Asteraceae family and artemisinin biosynthesis.</title>
        <authorList>
            <person name="Shen Q."/>
            <person name="Zhang L."/>
            <person name="Liao Z."/>
            <person name="Wang S."/>
            <person name="Yan T."/>
            <person name="Shi P."/>
            <person name="Liu M."/>
            <person name="Fu X."/>
            <person name="Pan Q."/>
            <person name="Wang Y."/>
            <person name="Lv Z."/>
            <person name="Lu X."/>
            <person name="Zhang F."/>
            <person name="Jiang W."/>
            <person name="Ma Y."/>
            <person name="Chen M."/>
            <person name="Hao X."/>
            <person name="Li L."/>
            <person name="Tang Y."/>
            <person name="Lv G."/>
            <person name="Zhou Y."/>
            <person name="Sun X."/>
            <person name="Brodelius P.E."/>
            <person name="Rose J.K.C."/>
            <person name="Tang K."/>
        </authorList>
    </citation>
    <scope>NUCLEOTIDE SEQUENCE [LARGE SCALE GENOMIC DNA]</scope>
    <source>
        <strain evidence="3">cv. Huhao1</strain>
        <tissue evidence="2">Leaf</tissue>
    </source>
</reference>
<name>A0A2U1NB33_ARTAN</name>
<keyword evidence="3" id="KW-1185">Reference proteome</keyword>
<evidence type="ECO:0000313" key="2">
    <source>
        <dbReference type="EMBL" id="PWA70724.1"/>
    </source>
</evidence>
<gene>
    <name evidence="2" type="ORF">CTI12_AA275250</name>
</gene>
<dbReference type="Proteomes" id="UP000245207">
    <property type="component" value="Unassembled WGS sequence"/>
</dbReference>
<feature type="region of interest" description="Disordered" evidence="1">
    <location>
        <begin position="49"/>
        <end position="95"/>
    </location>
</feature>